<dbReference type="PANTHER" id="PTHR30290:SF83">
    <property type="entry name" value="ABC TRANSPORTER SUBSTRATE-BINDING PROTEIN"/>
    <property type="match status" value="1"/>
</dbReference>
<dbReference type="Gene3D" id="3.40.190.10">
    <property type="entry name" value="Periplasmic binding protein-like II"/>
    <property type="match status" value="1"/>
</dbReference>
<comment type="similarity">
    <text evidence="2">Belongs to the bacterial solute-binding protein 5 family.</text>
</comment>
<dbReference type="SUPFAM" id="SSF53850">
    <property type="entry name" value="Periplasmic binding protein-like II"/>
    <property type="match status" value="1"/>
</dbReference>
<evidence type="ECO:0000313" key="6">
    <source>
        <dbReference type="Proteomes" id="UP000600101"/>
    </source>
</evidence>
<protein>
    <submittedName>
        <fullName evidence="5">ABC transporter substrate-binding protein</fullName>
    </submittedName>
</protein>
<evidence type="ECO:0000259" key="4">
    <source>
        <dbReference type="Pfam" id="PF00496"/>
    </source>
</evidence>
<dbReference type="AlphaFoldDB" id="A0A9X0QZB5"/>
<dbReference type="InterPro" id="IPR030678">
    <property type="entry name" value="Peptide/Ni-bd"/>
</dbReference>
<dbReference type="Proteomes" id="UP000600101">
    <property type="component" value="Unassembled WGS sequence"/>
</dbReference>
<keyword evidence="3" id="KW-0732">Signal</keyword>
<evidence type="ECO:0000256" key="1">
    <source>
        <dbReference type="ARBA" id="ARBA00004418"/>
    </source>
</evidence>
<dbReference type="InterPro" id="IPR039424">
    <property type="entry name" value="SBP_5"/>
</dbReference>
<evidence type="ECO:0000256" key="3">
    <source>
        <dbReference type="SAM" id="SignalP"/>
    </source>
</evidence>
<dbReference type="GO" id="GO:0015833">
    <property type="term" value="P:peptide transport"/>
    <property type="evidence" value="ECO:0007669"/>
    <property type="project" value="TreeGrafter"/>
</dbReference>
<dbReference type="GO" id="GO:0043190">
    <property type="term" value="C:ATP-binding cassette (ABC) transporter complex"/>
    <property type="evidence" value="ECO:0007669"/>
    <property type="project" value="InterPro"/>
</dbReference>
<accession>A0A9X0QZB5</accession>
<comment type="caution">
    <text evidence="5">The sequence shown here is derived from an EMBL/GenBank/DDBJ whole genome shotgun (WGS) entry which is preliminary data.</text>
</comment>
<comment type="subcellular location">
    <subcellularLocation>
        <location evidence="1">Periplasm</location>
    </subcellularLocation>
</comment>
<feature type="signal peptide" evidence="3">
    <location>
        <begin position="1"/>
        <end position="24"/>
    </location>
</feature>
<feature type="chain" id="PRO_5040763198" evidence="3">
    <location>
        <begin position="25"/>
        <end position="544"/>
    </location>
</feature>
<dbReference type="EMBL" id="JACOMF010000007">
    <property type="protein sequence ID" value="MBC4015437.1"/>
    <property type="molecule type" value="Genomic_DNA"/>
</dbReference>
<evidence type="ECO:0000256" key="2">
    <source>
        <dbReference type="ARBA" id="ARBA00005695"/>
    </source>
</evidence>
<name>A0A9X0QZB5_9PROT</name>
<reference evidence="5" key="1">
    <citation type="submission" date="2020-08" db="EMBL/GenBank/DDBJ databases">
        <authorList>
            <person name="Hu Y."/>
            <person name="Nguyen S.V."/>
            <person name="Li F."/>
            <person name="Fanning S."/>
        </authorList>
    </citation>
    <scope>NUCLEOTIDE SEQUENCE</scope>
    <source>
        <strain evidence="5">SYSU D8009</strain>
    </source>
</reference>
<organism evidence="5 6">
    <name type="scientific">Siccirubricoccus deserti</name>
    <dbReference type="NCBI Taxonomy" id="2013562"/>
    <lineage>
        <taxon>Bacteria</taxon>
        <taxon>Pseudomonadati</taxon>
        <taxon>Pseudomonadota</taxon>
        <taxon>Alphaproteobacteria</taxon>
        <taxon>Acetobacterales</taxon>
        <taxon>Roseomonadaceae</taxon>
        <taxon>Siccirubricoccus</taxon>
    </lineage>
</organism>
<dbReference type="RefSeq" id="WP_186770203.1">
    <property type="nucleotide sequence ID" value="NZ_JACOMF010000007.1"/>
</dbReference>
<sequence>MTMTMTIGRRGLLGSLATAGMLQATLPWDLALAQGTPGTNLRIGMTASAVPLPNGMPDQGAEGHRFMGITLYDHLVAWDLSVSDRPAPLRPGLATEWHTDPADPKRWIFTIREGVKFHDGKILDAEDIAFSYDRCFKNDAPHYDARGSAQVRSRMPTISRWYAEGPRIFVIETSVVDSMVPYGATWVGITHRGAWEAAGRDNDRMLNQPVGTGPFKLESFSFRERAVLVRNPDHWEARRIPKLGRVTLIPLPEANTRVAALRSSQVDFIEAPPPDSIPSLRQAGFQIVTNQYGHNWTWHFSLRDGSPWRDIRVRRAANLAIDREAMKGMLAGTMLEGGGLVPVGGPWNPVRSPRLAYDAAAARKLLTAAGITPRTPLRTKVAISASGSGQMQVLAMNEALQQQLKDVGIEITFEVFEWNTLLSTWREGAGVPAVRGCDAINVSYTALDPYTAMIRLLKSDLVPPRANNWGYLNDPGYDAIIERIYQTFETAAQDALIKQLHDKVLDDALFLFVAHDMNPRAMSRQVKGFVQAQSWFQDLTPISL</sequence>
<dbReference type="Pfam" id="PF00496">
    <property type="entry name" value="SBP_bac_5"/>
    <property type="match status" value="1"/>
</dbReference>
<dbReference type="PIRSF" id="PIRSF002741">
    <property type="entry name" value="MppA"/>
    <property type="match status" value="1"/>
</dbReference>
<dbReference type="Gene3D" id="3.10.105.10">
    <property type="entry name" value="Dipeptide-binding Protein, Domain 3"/>
    <property type="match status" value="1"/>
</dbReference>
<keyword evidence="6" id="KW-1185">Reference proteome</keyword>
<gene>
    <name evidence="5" type="ORF">H7965_08855</name>
</gene>
<dbReference type="PROSITE" id="PS51318">
    <property type="entry name" value="TAT"/>
    <property type="match status" value="1"/>
</dbReference>
<dbReference type="CDD" id="cd08495">
    <property type="entry name" value="PBP2_NikA_DppA_OppA_like_8"/>
    <property type="match status" value="1"/>
</dbReference>
<dbReference type="GO" id="GO:1904680">
    <property type="term" value="F:peptide transmembrane transporter activity"/>
    <property type="evidence" value="ECO:0007669"/>
    <property type="project" value="TreeGrafter"/>
</dbReference>
<dbReference type="GO" id="GO:0030288">
    <property type="term" value="C:outer membrane-bounded periplasmic space"/>
    <property type="evidence" value="ECO:0007669"/>
    <property type="project" value="UniProtKB-ARBA"/>
</dbReference>
<dbReference type="PANTHER" id="PTHR30290">
    <property type="entry name" value="PERIPLASMIC BINDING COMPONENT OF ABC TRANSPORTER"/>
    <property type="match status" value="1"/>
</dbReference>
<evidence type="ECO:0000313" key="5">
    <source>
        <dbReference type="EMBL" id="MBC4015437.1"/>
    </source>
</evidence>
<proteinExistence type="inferred from homology"/>
<dbReference type="InterPro" id="IPR000914">
    <property type="entry name" value="SBP_5_dom"/>
</dbReference>
<dbReference type="InterPro" id="IPR006311">
    <property type="entry name" value="TAT_signal"/>
</dbReference>
<feature type="domain" description="Solute-binding protein family 5" evidence="4">
    <location>
        <begin position="89"/>
        <end position="428"/>
    </location>
</feature>